<organism evidence="1">
    <name type="scientific">marine sediment metagenome</name>
    <dbReference type="NCBI Taxonomy" id="412755"/>
    <lineage>
        <taxon>unclassified sequences</taxon>
        <taxon>metagenomes</taxon>
        <taxon>ecological metagenomes</taxon>
    </lineage>
</organism>
<evidence type="ECO:0000313" key="1">
    <source>
        <dbReference type="EMBL" id="KKL54437.1"/>
    </source>
</evidence>
<accession>A0A0F9FTJ1</accession>
<comment type="caution">
    <text evidence="1">The sequence shown here is derived from an EMBL/GenBank/DDBJ whole genome shotgun (WGS) entry which is preliminary data.</text>
</comment>
<proteinExistence type="predicted"/>
<dbReference type="AlphaFoldDB" id="A0A0F9FTJ1"/>
<name>A0A0F9FTJ1_9ZZZZ</name>
<feature type="non-terminal residue" evidence="1">
    <location>
        <position position="1"/>
    </location>
</feature>
<protein>
    <submittedName>
        <fullName evidence="1">Uncharacterized protein</fullName>
    </submittedName>
</protein>
<gene>
    <name evidence="1" type="ORF">LCGC14_2265400</name>
</gene>
<dbReference type="EMBL" id="LAZR01031199">
    <property type="protein sequence ID" value="KKL54437.1"/>
    <property type="molecule type" value="Genomic_DNA"/>
</dbReference>
<reference evidence="1" key="1">
    <citation type="journal article" date="2015" name="Nature">
        <title>Complex archaea that bridge the gap between prokaryotes and eukaryotes.</title>
        <authorList>
            <person name="Spang A."/>
            <person name="Saw J.H."/>
            <person name="Jorgensen S.L."/>
            <person name="Zaremba-Niedzwiedzka K."/>
            <person name="Martijn J."/>
            <person name="Lind A.E."/>
            <person name="van Eijk R."/>
            <person name="Schleper C."/>
            <person name="Guy L."/>
            <person name="Ettema T.J."/>
        </authorList>
    </citation>
    <scope>NUCLEOTIDE SEQUENCE</scope>
</reference>
<sequence>AKSRWPSEQGRIRKGRVYIKEGQEAPAGMQVEEGPRGGRYYETRAGRGRPFKEPPEGYVPVVGERVRVRLAGRPINGMLARVVKTMGKNGVMVELLTPGGLRRLQLLIHGNAIPAPYTAKEKRNMKAKDILVQEFGKTDLLSKDVDAMTSLTYDIYTTEAGPRLLVKHKGEFDMPWHAQADSGVSMKAFMKALPEMSTEALTTMKNEVEEIIFSPVSSPRDRERSKRIGAKFTSRACMQKEGRVMHIFPAALNADKRTLADILTHETGHAHDYAREDMVHNYNERLGRFWDAQEDMPADPDRMRAIEEENGIPPHPNAWMREYGQWKEYNQGLDRPDEVIFWGSYPRTEQDKKKTGLDYQMIGQKSWNELSPVEKGVISHEANKNAPVSLYAHTNEREYYAEAYLRYHQGLLPESHVMYEHFKQMPAIKRYTSYVGYNKWEEQEVTDADIAGYPGGDDQ</sequence>